<evidence type="ECO:0000256" key="2">
    <source>
        <dbReference type="SAM" id="Phobius"/>
    </source>
</evidence>
<protein>
    <recommendedName>
        <fullName evidence="6">Peptidase S1 domain-containing protein</fullName>
    </recommendedName>
</protein>
<sequence length="524" mass="56285">MLYFHSVPSCLILFNTLVITGALALTQGVPEPSNAPSHARHPRLLYSRAAVADLNKVKAGLLVKNNTQTTCALGLLDNKAALVSADCLDFHGDKVSTGTTYKVYINSGYDETSSNHEVTDISVHPNYSKETKANNVALLQFNDNSDISWYNYNAITRSTWDDLVYVQYSLSDVSQMKWNTPRLYTVANSDDTDCSDYSNVYKNNKKSFSCSSKVITDAPAGITTVCSKVPYEMVYATIGEYVYPAGMLSHVAVKDADNLCGSGGEALAYYTLFSNYLMFASVALNRTVYYYSGDNSTSPQKDPYFAMQVPAQSVSGVQVIGGDLYAKQTGVKQSESVTAQADETNTPFADSSLESNYASPTSGDSSNGSTQQQQEQQKQNSGTSKKTTIIAAACSAVGAVLLATGLFLFVKWWRKHGKIRRQRDPYKETAAQEILANGLGGASVPAVRVQTDLSGDFLFARPPPAYADSNAAMSPTSVVSPLGHEQGLRPPVLSVPPAPFDAAAPAAAAAAAAAHHEYPADEKN</sequence>
<keyword evidence="2" id="KW-0812">Transmembrane</keyword>
<accession>A0A9W7XJI4</accession>
<feature type="chain" id="PRO_5040745030" description="Peptidase S1 domain-containing protein" evidence="3">
    <location>
        <begin position="25"/>
        <end position="524"/>
    </location>
</feature>
<keyword evidence="3" id="KW-0732">Signal</keyword>
<dbReference type="Proteomes" id="UP001145021">
    <property type="component" value="Unassembled WGS sequence"/>
</dbReference>
<organism evidence="4 5">
    <name type="scientific">Coemansia asiatica</name>
    <dbReference type="NCBI Taxonomy" id="1052880"/>
    <lineage>
        <taxon>Eukaryota</taxon>
        <taxon>Fungi</taxon>
        <taxon>Fungi incertae sedis</taxon>
        <taxon>Zoopagomycota</taxon>
        <taxon>Kickxellomycotina</taxon>
        <taxon>Kickxellomycetes</taxon>
        <taxon>Kickxellales</taxon>
        <taxon>Kickxellaceae</taxon>
        <taxon>Coemansia</taxon>
    </lineage>
</organism>
<evidence type="ECO:0008006" key="6">
    <source>
        <dbReference type="Google" id="ProtNLM"/>
    </source>
</evidence>
<proteinExistence type="predicted"/>
<evidence type="ECO:0000313" key="5">
    <source>
        <dbReference type="Proteomes" id="UP001145021"/>
    </source>
</evidence>
<dbReference type="InterPro" id="IPR009003">
    <property type="entry name" value="Peptidase_S1_PA"/>
</dbReference>
<keyword evidence="2" id="KW-1133">Transmembrane helix</keyword>
<feature type="region of interest" description="Disordered" evidence="1">
    <location>
        <begin position="335"/>
        <end position="385"/>
    </location>
</feature>
<keyword evidence="2" id="KW-0472">Membrane</keyword>
<feature type="compositionally biased region" description="Polar residues" evidence="1">
    <location>
        <begin position="335"/>
        <end position="364"/>
    </location>
</feature>
<dbReference type="Gene3D" id="2.40.10.10">
    <property type="entry name" value="Trypsin-like serine proteases"/>
    <property type="match status" value="1"/>
</dbReference>
<dbReference type="InterPro" id="IPR043504">
    <property type="entry name" value="Peptidase_S1_PA_chymotrypsin"/>
</dbReference>
<evidence type="ECO:0000256" key="1">
    <source>
        <dbReference type="SAM" id="MobiDB-lite"/>
    </source>
</evidence>
<evidence type="ECO:0000313" key="4">
    <source>
        <dbReference type="EMBL" id="KAJ1645958.1"/>
    </source>
</evidence>
<feature type="compositionally biased region" description="Low complexity" evidence="1">
    <location>
        <begin position="365"/>
        <end position="384"/>
    </location>
</feature>
<dbReference type="AlphaFoldDB" id="A0A9W7XJI4"/>
<dbReference type="EMBL" id="JANBOH010000081">
    <property type="protein sequence ID" value="KAJ1645958.1"/>
    <property type="molecule type" value="Genomic_DNA"/>
</dbReference>
<name>A0A9W7XJI4_9FUNG</name>
<reference evidence="4" key="1">
    <citation type="submission" date="2022-07" db="EMBL/GenBank/DDBJ databases">
        <title>Phylogenomic reconstructions and comparative analyses of Kickxellomycotina fungi.</title>
        <authorList>
            <person name="Reynolds N.K."/>
            <person name="Stajich J.E."/>
            <person name="Barry K."/>
            <person name="Grigoriev I.V."/>
            <person name="Crous P."/>
            <person name="Smith M.E."/>
        </authorList>
    </citation>
    <scope>NUCLEOTIDE SEQUENCE</scope>
    <source>
        <strain evidence="4">NBRC 105413</strain>
    </source>
</reference>
<comment type="caution">
    <text evidence="4">The sequence shown here is derived from an EMBL/GenBank/DDBJ whole genome shotgun (WGS) entry which is preliminary data.</text>
</comment>
<dbReference type="SUPFAM" id="SSF50494">
    <property type="entry name" value="Trypsin-like serine proteases"/>
    <property type="match status" value="1"/>
</dbReference>
<feature type="signal peptide" evidence="3">
    <location>
        <begin position="1"/>
        <end position="24"/>
    </location>
</feature>
<gene>
    <name evidence="4" type="ORF">LPJ64_002515</name>
</gene>
<evidence type="ECO:0000256" key="3">
    <source>
        <dbReference type="SAM" id="SignalP"/>
    </source>
</evidence>
<keyword evidence="5" id="KW-1185">Reference proteome</keyword>
<feature type="transmembrane region" description="Helical" evidence="2">
    <location>
        <begin position="389"/>
        <end position="413"/>
    </location>
</feature>